<dbReference type="GO" id="GO:0019646">
    <property type="term" value="P:aerobic electron transport chain"/>
    <property type="evidence" value="ECO:0007669"/>
    <property type="project" value="TreeGrafter"/>
</dbReference>
<keyword evidence="5" id="KW-0560">Oxidoreductase</keyword>
<dbReference type="EMBL" id="CP045921">
    <property type="protein sequence ID" value="QHN42793.1"/>
    <property type="molecule type" value="Genomic_DNA"/>
</dbReference>
<organism evidence="7 8">
    <name type="scientific">Candidatus Mycosynbacter amalyticus</name>
    <dbReference type="NCBI Taxonomy" id="2665156"/>
    <lineage>
        <taxon>Bacteria</taxon>
        <taxon>Candidatus Saccharimonadota</taxon>
        <taxon>Candidatus Saccharimonadota incertae sedis</taxon>
        <taxon>Candidatus Mycosynbacter</taxon>
    </lineage>
</organism>
<evidence type="ECO:0000256" key="1">
    <source>
        <dbReference type="ARBA" id="ARBA00001974"/>
    </source>
</evidence>
<dbReference type="InterPro" id="IPR036188">
    <property type="entry name" value="FAD/NAD-bd_sf"/>
</dbReference>
<dbReference type="Pfam" id="PF07992">
    <property type="entry name" value="Pyr_redox_2"/>
    <property type="match status" value="1"/>
</dbReference>
<evidence type="ECO:0000313" key="8">
    <source>
        <dbReference type="Proteomes" id="UP001059824"/>
    </source>
</evidence>
<proteinExistence type="inferred from homology"/>
<evidence type="ECO:0000259" key="6">
    <source>
        <dbReference type="Pfam" id="PF07992"/>
    </source>
</evidence>
<dbReference type="KEGG" id="mama:GII36_02920"/>
<dbReference type="SUPFAM" id="SSF51905">
    <property type="entry name" value="FAD/NAD(P)-binding domain"/>
    <property type="match status" value="2"/>
</dbReference>
<evidence type="ECO:0000256" key="5">
    <source>
        <dbReference type="ARBA" id="ARBA00023002"/>
    </source>
</evidence>
<dbReference type="InterPro" id="IPR051169">
    <property type="entry name" value="NADH-Q_oxidoreductase"/>
</dbReference>
<dbReference type="PRINTS" id="PR00368">
    <property type="entry name" value="FADPNR"/>
</dbReference>
<evidence type="ECO:0000256" key="2">
    <source>
        <dbReference type="ARBA" id="ARBA00005272"/>
    </source>
</evidence>
<dbReference type="Proteomes" id="UP001059824">
    <property type="component" value="Chromosome"/>
</dbReference>
<protein>
    <recommendedName>
        <fullName evidence="6">FAD/NAD(P)-binding domain-containing protein</fullName>
    </recommendedName>
</protein>
<dbReference type="GO" id="GO:0003955">
    <property type="term" value="F:NAD(P)H dehydrogenase (quinone) activity"/>
    <property type="evidence" value="ECO:0007669"/>
    <property type="project" value="TreeGrafter"/>
</dbReference>
<dbReference type="PRINTS" id="PR00411">
    <property type="entry name" value="PNDRDTASEI"/>
</dbReference>
<dbReference type="AlphaFoldDB" id="A0A857MJR3"/>
<dbReference type="PANTHER" id="PTHR42913">
    <property type="entry name" value="APOPTOSIS-INDUCING FACTOR 1"/>
    <property type="match status" value="1"/>
</dbReference>
<dbReference type="PANTHER" id="PTHR42913:SF3">
    <property type="entry name" value="64 KDA MITOCHONDRIAL NADH DEHYDROGENASE (EUROFUNG)"/>
    <property type="match status" value="1"/>
</dbReference>
<evidence type="ECO:0000256" key="4">
    <source>
        <dbReference type="ARBA" id="ARBA00022827"/>
    </source>
</evidence>
<evidence type="ECO:0000256" key="3">
    <source>
        <dbReference type="ARBA" id="ARBA00022630"/>
    </source>
</evidence>
<sequence>MTGFDQFILVVLFGIMGAATEQQRWYMHTVIVGGGFAGIKTALELSRAQSGRITLISERPDFVHHGGLRHALTGGDPAASAIALDDIFASHPEVRIVHAKLTSINPDRKLVVCGHESYDYDQLVMALGSEANYRGHTDGPSHVFGSWNLKQVSDLHDHLHAALAGDEPVDRRYAVIGAGPSGVEIAGLLGAYVQQLTERHLVSRAKVRIMLIESAERILPTLSKQASRTAAKALKKHGIEIITSTHVATTHTEFVTVGYQKLPIDALVWATGTHNNPFYAQHPHLFDVQPGGLVAVNPYLEAYRDISVIGDNVSVRGSGRIRGALDMAEYVADHLVRRQTGKLVSAYRPATSIISVPVGTDWAYIECLGIYTTGRFAKYLHDRLLRDSYRRIMPLTLAEAAVASHTTKTNNF</sequence>
<dbReference type="InterPro" id="IPR023753">
    <property type="entry name" value="FAD/NAD-binding_dom"/>
</dbReference>
<dbReference type="Gene3D" id="3.50.50.100">
    <property type="match status" value="1"/>
</dbReference>
<keyword evidence="8" id="KW-1185">Reference proteome</keyword>
<evidence type="ECO:0000313" key="7">
    <source>
        <dbReference type="EMBL" id="QHN42793.1"/>
    </source>
</evidence>
<keyword evidence="3" id="KW-0285">Flavoprotein</keyword>
<comment type="cofactor">
    <cofactor evidence="1">
        <name>FAD</name>
        <dbReference type="ChEBI" id="CHEBI:57692"/>
    </cofactor>
</comment>
<keyword evidence="4" id="KW-0274">FAD</keyword>
<comment type="similarity">
    <text evidence="2">Belongs to the NADH dehydrogenase family.</text>
</comment>
<gene>
    <name evidence="7" type="ORF">GII36_02920</name>
</gene>
<accession>A0A857MJR3</accession>
<name>A0A857MJR3_9BACT</name>
<reference evidence="7" key="1">
    <citation type="journal article" date="2021" name="Nat. Microbiol.">
        <title>Cocultivation of an ultrasmall environmental parasitic bacterium with lytic ability against bacteria associated with wastewater foams.</title>
        <authorList>
            <person name="Batinovic S."/>
            <person name="Rose J.J.A."/>
            <person name="Ratcliffe J."/>
            <person name="Seviour R.J."/>
            <person name="Petrovski S."/>
        </authorList>
    </citation>
    <scope>NUCLEOTIDE SEQUENCE</scope>
    <source>
        <strain evidence="7">JR1</strain>
    </source>
</reference>
<feature type="domain" description="FAD/NAD(P)-binding" evidence="6">
    <location>
        <begin position="28"/>
        <end position="313"/>
    </location>
</feature>